<evidence type="ECO:0000259" key="2">
    <source>
        <dbReference type="Pfam" id="PF08275"/>
    </source>
</evidence>
<dbReference type="PANTHER" id="PTHR30313">
    <property type="entry name" value="DNA PRIMASE"/>
    <property type="match status" value="1"/>
</dbReference>
<accession>A0ABS1XWT6</accession>
<evidence type="ECO:0000313" key="3">
    <source>
        <dbReference type="EMBL" id="MBM0233729.1"/>
    </source>
</evidence>
<name>A0ABS1XWT6_9ACTN</name>
<organism evidence="3 4">
    <name type="scientific">Micromonospora parastrephiae</name>
    <dbReference type="NCBI Taxonomy" id="2806101"/>
    <lineage>
        <taxon>Bacteria</taxon>
        <taxon>Bacillati</taxon>
        <taxon>Actinomycetota</taxon>
        <taxon>Actinomycetes</taxon>
        <taxon>Micromonosporales</taxon>
        <taxon>Micromonosporaceae</taxon>
        <taxon>Micromonospora</taxon>
    </lineage>
</organism>
<feature type="region of interest" description="Disordered" evidence="1">
    <location>
        <begin position="356"/>
        <end position="417"/>
    </location>
</feature>
<protein>
    <recommendedName>
        <fullName evidence="2">DNA primase DNAG catalytic core N-terminal domain-containing protein</fullName>
    </recommendedName>
</protein>
<dbReference type="RefSeq" id="WP_203176866.1">
    <property type="nucleotide sequence ID" value="NZ_JAEVHM010000094.1"/>
</dbReference>
<proteinExistence type="predicted"/>
<dbReference type="Pfam" id="PF08275">
    <property type="entry name" value="DNAG_N"/>
    <property type="match status" value="1"/>
</dbReference>
<evidence type="ECO:0000313" key="4">
    <source>
        <dbReference type="Proteomes" id="UP000601027"/>
    </source>
</evidence>
<dbReference type="EMBL" id="JAEVHM010000094">
    <property type="protein sequence ID" value="MBM0233729.1"/>
    <property type="molecule type" value="Genomic_DNA"/>
</dbReference>
<dbReference type="SUPFAM" id="SSF56731">
    <property type="entry name" value="DNA primase core"/>
    <property type="match status" value="1"/>
</dbReference>
<feature type="region of interest" description="Disordered" evidence="1">
    <location>
        <begin position="1"/>
        <end position="21"/>
    </location>
</feature>
<keyword evidence="4" id="KW-1185">Reference proteome</keyword>
<reference evidence="3 4" key="1">
    <citation type="submission" date="2021-01" db="EMBL/GenBank/DDBJ databases">
        <title>Draft genome sequence of Micromonospora sp. strain STR1_7.</title>
        <authorList>
            <person name="Karlyshev A."/>
            <person name="Jawad R."/>
        </authorList>
    </citation>
    <scope>NUCLEOTIDE SEQUENCE [LARGE SCALE GENOMIC DNA]</scope>
    <source>
        <strain evidence="3 4">STR1-7</strain>
    </source>
</reference>
<dbReference type="InterPro" id="IPR037068">
    <property type="entry name" value="DNA_primase_core_N_sf"/>
</dbReference>
<feature type="compositionally biased region" description="Polar residues" evidence="1">
    <location>
        <begin position="502"/>
        <end position="513"/>
    </location>
</feature>
<dbReference type="Gene3D" id="3.90.980.10">
    <property type="entry name" value="DNA primase, catalytic core, N-terminal domain"/>
    <property type="match status" value="1"/>
</dbReference>
<evidence type="ECO:0000256" key="1">
    <source>
        <dbReference type="SAM" id="MobiDB-lite"/>
    </source>
</evidence>
<feature type="compositionally biased region" description="Basic residues" evidence="1">
    <location>
        <begin position="401"/>
        <end position="410"/>
    </location>
</feature>
<dbReference type="Proteomes" id="UP000601027">
    <property type="component" value="Unassembled WGS sequence"/>
</dbReference>
<dbReference type="PANTHER" id="PTHR30313:SF2">
    <property type="entry name" value="DNA PRIMASE"/>
    <property type="match status" value="1"/>
</dbReference>
<dbReference type="InterPro" id="IPR050219">
    <property type="entry name" value="DnaG_primase"/>
</dbReference>
<sequence length="555" mass="59228">MTAPDQPTAGPTREVAERVAASVDRTAALRSRAGSLAAQVAGPPRLTGVPDARRQRLLAVQRAAAEFYRAQLDRPDGASPARWLAAQGVPVDGRWAVGYAPDRPAALVNELRRQGFTDVEIRASGLAATGRSGQLVDRFRNRVMVGVREHRDPDRPVVGFAGYAPPGVPDVAPVLHSPATAVFRPAEVVFGLAEQPERTGRSVVARTALEAIALAERGEGAPLAVAACGPALTGPQVAALTAQADPAAGVAVVVDEDGSADGRRSAARAFHVLDPAVARHPQRPGPVLAAAVDGEDTWPLVEVVVTARVDWAVRTFTTAAGREVAAQSIRAMLHGQPDDVAEPLAAYAAGRLGVPVDPTPATPRPAVTPQTAVPAPVPAVLDARRPRQARRSALTPTSRPPRQRRRRQQRMNRYGAQAQRHWQTYLPNRYAALIADGTDLNSFFSTLGDQATHQIEDLTRQLAGPDPAGEGYLDKLGRLNEARMAAEEQVLPELILLDPETNETNPAATQTPASEPRADQDDWIPMVEDPTDPRWQEIAEQEAAMNDDSEPPARS</sequence>
<feature type="domain" description="DNA primase DNAG catalytic core N-terminal" evidence="2">
    <location>
        <begin position="68"/>
        <end position="194"/>
    </location>
</feature>
<gene>
    <name evidence="3" type="ORF">JNW91_18855</name>
</gene>
<feature type="compositionally biased region" description="Low complexity" evidence="1">
    <location>
        <begin position="364"/>
        <end position="381"/>
    </location>
</feature>
<comment type="caution">
    <text evidence="3">The sequence shown here is derived from an EMBL/GenBank/DDBJ whole genome shotgun (WGS) entry which is preliminary data.</text>
</comment>
<dbReference type="InterPro" id="IPR013264">
    <property type="entry name" value="DNAG_N"/>
</dbReference>
<feature type="region of interest" description="Disordered" evidence="1">
    <location>
        <begin position="498"/>
        <end position="533"/>
    </location>
</feature>